<dbReference type="AlphaFoldDB" id="A0A5J4P186"/>
<proteinExistence type="predicted"/>
<reference evidence="2 3" key="1">
    <citation type="journal article" date="2019" name="Gigascience">
        <title>Whole-genome sequence of the oriental lung fluke Paragonimus westermani.</title>
        <authorList>
            <person name="Oey H."/>
            <person name="Zakrzewski M."/>
            <person name="Narain K."/>
            <person name="Devi K.R."/>
            <person name="Agatsuma T."/>
            <person name="Nawaratna S."/>
            <person name="Gobert G.N."/>
            <person name="Jones M.K."/>
            <person name="Ragan M.A."/>
            <person name="McManus D.P."/>
            <person name="Krause L."/>
        </authorList>
    </citation>
    <scope>NUCLEOTIDE SEQUENCE [LARGE SCALE GENOMIC DNA]</scope>
    <source>
        <strain evidence="2 3">IND2009</strain>
    </source>
</reference>
<dbReference type="PANTHER" id="PTHR33667">
    <property type="entry name" value="SI:DKEY-57N24.6"/>
    <property type="match status" value="1"/>
</dbReference>
<dbReference type="PANTHER" id="PTHR33667:SF7">
    <property type="entry name" value="RIKEN CDNA 1810020O05 GENE"/>
    <property type="match status" value="1"/>
</dbReference>
<feature type="domain" description="DUF4550" evidence="1">
    <location>
        <begin position="88"/>
        <end position="185"/>
    </location>
</feature>
<dbReference type="Proteomes" id="UP000324629">
    <property type="component" value="Unassembled WGS sequence"/>
</dbReference>
<evidence type="ECO:0000313" key="3">
    <source>
        <dbReference type="Proteomes" id="UP000324629"/>
    </source>
</evidence>
<keyword evidence="3" id="KW-1185">Reference proteome</keyword>
<name>A0A5J4P186_9TREM</name>
<organism evidence="2 3">
    <name type="scientific">Paragonimus westermani</name>
    <dbReference type="NCBI Taxonomy" id="34504"/>
    <lineage>
        <taxon>Eukaryota</taxon>
        <taxon>Metazoa</taxon>
        <taxon>Spiralia</taxon>
        <taxon>Lophotrochozoa</taxon>
        <taxon>Platyhelminthes</taxon>
        <taxon>Trematoda</taxon>
        <taxon>Digenea</taxon>
        <taxon>Plagiorchiida</taxon>
        <taxon>Troglotremata</taxon>
        <taxon>Troglotrematidae</taxon>
        <taxon>Paragonimus</taxon>
    </lineage>
</organism>
<evidence type="ECO:0000313" key="2">
    <source>
        <dbReference type="EMBL" id="KAA3681292.1"/>
    </source>
</evidence>
<protein>
    <recommendedName>
        <fullName evidence="1">DUF4550 domain-containing protein</fullName>
    </recommendedName>
</protein>
<dbReference type="InterPro" id="IPR027876">
    <property type="entry name" value="DUF4550"/>
</dbReference>
<comment type="caution">
    <text evidence="2">The sequence shown here is derived from an EMBL/GenBank/DDBJ whole genome shotgun (WGS) entry which is preliminary data.</text>
</comment>
<dbReference type="EMBL" id="QNGE01000235">
    <property type="protein sequence ID" value="KAA3681292.1"/>
    <property type="molecule type" value="Genomic_DNA"/>
</dbReference>
<evidence type="ECO:0000259" key="1">
    <source>
        <dbReference type="Pfam" id="PF15084"/>
    </source>
</evidence>
<gene>
    <name evidence="2" type="ORF">DEA37_0014094</name>
</gene>
<accession>A0A5J4P186</accession>
<dbReference type="Pfam" id="PF15084">
    <property type="entry name" value="DUF4550"/>
    <property type="match status" value="1"/>
</dbReference>
<sequence length="1081" mass="122030">MSRLQRPFSTSSELLVIRRTLTSSPNSRSNRSTNEPIVEHSTTLRFTFSIAVSCDTLLIVDACKKSALKKTVKRDVVVKDPLQFSPCYFHLEYTADTRDHLLATDVVVFTSSLAKVYPAGLAPKTVSPWIDGNTLWIAWEEQVHLECSDENIMDIWRRNNNGGARICIWDNKENCSVQTRFDRPRSITPNSSYDARGVEIAVRNVVKFCDKAVDISADDGFNEIACKGSKKDMEEDQETLPNCINSKRTCVEDTEGYHLDNLFKSDRSAGSSKSVTTHRFKTNRARFAESPIKDRIRGDFESGNKHVLFTSSSSSSRTIRSNNLKQAATENTGSCRLVLNVAHLFRCNPPPMITAYKPTTVTNESSTTRTESQLFVSETTFTEFLVGLQTTGPLLSEKQREHFKPLAICVNRLSGLPYHPYRNYEDMRAKCDPLEMKWSFGDIFQYKTRQYWQDSDIRMADVQVILLGAYSNEKISELFRGTPIIMDLYDRTPRTVSSVEVKAKQSTGSLFGTEANDSHFNVMQSTMEVPPQLVNSHVPPECFTVDKHPFGRVNIPVDELLTMNRTILKGRYPVLPISETALDLSIMLRTSSENPRKAKREYVGYLEAECSLFVSIELNFLVKKLERLSLKHTAESETFERIVCILEITLPKEEKAQTDLPLSKTKVMVRGCSTNCPQFVKTIKKVILQINADCLNISTARLSDELETSFITLKADKMLSFNESPVDGASTVRKAKQSTLSSASLITGFHLSDPSFHAFVLEFGSYSDTGTRLRRLFNSFFDQFNDEFIKIFQNSDLKFTSRLYADQPLSFPEISLLVPVTGLVQQPLFHVRDLLPRQAYIGINRLHTIRTICRSLTEVIHADLLPASDMLNALIKEFAVPPILSAHLSRASTVSGHADLQPDLEETADNPVAHQSNQKREDVPVSELTAVKRPWKNFVGKRRRPSASSITRSHNSNSMYRSVTCTQTVTYNYSIQKLNSAVMARNELLGKLLTANNTFTFSPRFLHSGSFEYSNESIDFASTLRDYVTHHKPSSAVNDGDRVKRNLPNWNFSGLMTCGWAQRVGFKAQLARYGHAKKHLP</sequence>